<keyword evidence="7" id="KW-1185">Reference proteome</keyword>
<keyword evidence="2" id="KW-0031">Aminopeptidase</keyword>
<feature type="domain" description="Cytosol aminopeptidase" evidence="5">
    <location>
        <begin position="132"/>
        <end position="139"/>
    </location>
</feature>
<dbReference type="InterPro" id="IPR000819">
    <property type="entry name" value="Peptidase_M17_C"/>
</dbReference>
<dbReference type="Gene3D" id="3.40.630.10">
    <property type="entry name" value="Zn peptidases"/>
    <property type="match status" value="1"/>
</dbReference>
<dbReference type="PRINTS" id="PR00481">
    <property type="entry name" value="LAMNOPPTDASE"/>
</dbReference>
<keyword evidence="4" id="KW-0378">Hydrolase</keyword>
<protein>
    <recommendedName>
        <fullName evidence="5">Cytosol aminopeptidase domain-containing protein</fullName>
    </recommendedName>
</protein>
<dbReference type="PROSITE" id="PS00631">
    <property type="entry name" value="CYTOSOL_AP"/>
    <property type="match status" value="1"/>
</dbReference>
<keyword evidence="3" id="KW-0645">Protease</keyword>
<proteinExistence type="inferred from homology"/>
<dbReference type="SUPFAM" id="SSF53187">
    <property type="entry name" value="Zn-dependent exopeptidases"/>
    <property type="match status" value="1"/>
</dbReference>
<name>A0A6A4BKA4_9STRA</name>
<evidence type="ECO:0000313" key="7">
    <source>
        <dbReference type="Proteomes" id="UP000434957"/>
    </source>
</evidence>
<evidence type="ECO:0000256" key="2">
    <source>
        <dbReference type="ARBA" id="ARBA00022438"/>
    </source>
</evidence>
<dbReference type="AlphaFoldDB" id="A0A6A4BKA4"/>
<evidence type="ECO:0000256" key="4">
    <source>
        <dbReference type="ARBA" id="ARBA00022801"/>
    </source>
</evidence>
<organism evidence="6 7">
    <name type="scientific">Phytophthora rubi</name>
    <dbReference type="NCBI Taxonomy" id="129364"/>
    <lineage>
        <taxon>Eukaryota</taxon>
        <taxon>Sar</taxon>
        <taxon>Stramenopiles</taxon>
        <taxon>Oomycota</taxon>
        <taxon>Peronosporomycetes</taxon>
        <taxon>Peronosporales</taxon>
        <taxon>Peronosporaceae</taxon>
        <taxon>Phytophthora</taxon>
    </lineage>
</organism>
<dbReference type="InterPro" id="IPR011356">
    <property type="entry name" value="Leucine_aapep/pepB"/>
</dbReference>
<gene>
    <name evidence="6" type="ORF">PR003_g29626</name>
</gene>
<evidence type="ECO:0000313" key="6">
    <source>
        <dbReference type="EMBL" id="KAE9274383.1"/>
    </source>
</evidence>
<dbReference type="GO" id="GO:0005737">
    <property type="term" value="C:cytoplasm"/>
    <property type="evidence" value="ECO:0007669"/>
    <property type="project" value="InterPro"/>
</dbReference>
<evidence type="ECO:0000256" key="1">
    <source>
        <dbReference type="ARBA" id="ARBA00009528"/>
    </source>
</evidence>
<evidence type="ECO:0000256" key="3">
    <source>
        <dbReference type="ARBA" id="ARBA00022670"/>
    </source>
</evidence>
<comment type="similarity">
    <text evidence="1">Belongs to the peptidase M17 family.</text>
</comment>
<dbReference type="Pfam" id="PF00883">
    <property type="entry name" value="Peptidase_M17"/>
    <property type="match status" value="1"/>
</dbReference>
<reference evidence="6 7" key="1">
    <citation type="submission" date="2018-08" db="EMBL/GenBank/DDBJ databases">
        <title>Genomic investigation of the strawberry pathogen Phytophthora fragariae indicates pathogenicity is determined by transcriptional variation in three key races.</title>
        <authorList>
            <person name="Adams T.M."/>
            <person name="Armitage A.D."/>
            <person name="Sobczyk M.K."/>
            <person name="Bates H.J."/>
            <person name="Dunwell J.M."/>
            <person name="Nellist C.F."/>
            <person name="Harrison R.J."/>
        </authorList>
    </citation>
    <scope>NUCLEOTIDE SEQUENCE [LARGE SCALE GENOMIC DNA]</scope>
    <source>
        <strain evidence="6 7">SCRP333</strain>
    </source>
</reference>
<accession>A0A6A4BKA4</accession>
<dbReference type="PANTHER" id="PTHR11963">
    <property type="entry name" value="LEUCINE AMINOPEPTIDASE-RELATED"/>
    <property type="match status" value="1"/>
</dbReference>
<dbReference type="Proteomes" id="UP000434957">
    <property type="component" value="Unassembled WGS sequence"/>
</dbReference>
<dbReference type="PANTHER" id="PTHR11963:SF48">
    <property type="entry name" value="DIPEPTIDASE B, ISOFORM A"/>
    <property type="match status" value="1"/>
</dbReference>
<dbReference type="GO" id="GO:0070006">
    <property type="term" value="F:metalloaminopeptidase activity"/>
    <property type="evidence" value="ECO:0007669"/>
    <property type="project" value="InterPro"/>
</dbReference>
<sequence length="208" mass="21339">MQGVQSVLEAVHTTAGLPCGSRAAGPHGHVVRGGRVPAIVCVSHVPEGAAKDAKGVAMVGQGIIFDTGGLSIKTGGAAALLAAFEAACHTKNTTDKTPLHVVRCVVENSVGPDSTRVDNELVMYSGKTVVDNTDAEGRLELVDGVAYAVKHLNPKVSLCPPIFELPPYIFRAASASGAQGVSTGNRIGTIYTNNENLEGLAVKAGKIC</sequence>
<dbReference type="GO" id="GO:0006508">
    <property type="term" value="P:proteolysis"/>
    <property type="evidence" value="ECO:0007669"/>
    <property type="project" value="UniProtKB-KW"/>
</dbReference>
<dbReference type="EMBL" id="QXFT01005069">
    <property type="protein sequence ID" value="KAE9274383.1"/>
    <property type="molecule type" value="Genomic_DNA"/>
</dbReference>
<comment type="caution">
    <text evidence="6">The sequence shown here is derived from an EMBL/GenBank/DDBJ whole genome shotgun (WGS) entry which is preliminary data.</text>
</comment>
<dbReference type="GO" id="GO:0030145">
    <property type="term" value="F:manganese ion binding"/>
    <property type="evidence" value="ECO:0007669"/>
    <property type="project" value="InterPro"/>
</dbReference>
<evidence type="ECO:0000259" key="5">
    <source>
        <dbReference type="PROSITE" id="PS00631"/>
    </source>
</evidence>